<keyword evidence="4" id="KW-1185">Reference proteome</keyword>
<feature type="compositionally biased region" description="Basic and acidic residues" evidence="2">
    <location>
        <begin position="70"/>
        <end position="104"/>
    </location>
</feature>
<accession>A0A128EL70</accession>
<feature type="coiled-coil region" evidence="1">
    <location>
        <begin position="167"/>
        <end position="194"/>
    </location>
</feature>
<gene>
    <name evidence="3" type="ORF">ERS672216_01753</name>
</gene>
<name>A0A128EL70_9BACT</name>
<evidence type="ECO:0000313" key="3">
    <source>
        <dbReference type="EMBL" id="CZE49108.1"/>
    </source>
</evidence>
<evidence type="ECO:0000256" key="2">
    <source>
        <dbReference type="SAM" id="MobiDB-lite"/>
    </source>
</evidence>
<proteinExistence type="predicted"/>
<reference evidence="3 4" key="1">
    <citation type="submission" date="2016-02" db="EMBL/GenBank/DDBJ databases">
        <authorList>
            <consortium name="Pathogen Informatics"/>
        </authorList>
    </citation>
    <scope>NUCLEOTIDE SEQUENCE [LARGE SCALE GENOMIC DNA]</scope>
    <source>
        <strain evidence="3 4">RC20</strain>
    </source>
</reference>
<organism evidence="3 4">
    <name type="scientific">Campylobacter geochelonis</name>
    <dbReference type="NCBI Taxonomy" id="1780362"/>
    <lineage>
        <taxon>Bacteria</taxon>
        <taxon>Pseudomonadati</taxon>
        <taxon>Campylobacterota</taxon>
        <taxon>Epsilonproteobacteria</taxon>
        <taxon>Campylobacterales</taxon>
        <taxon>Campylobacteraceae</taxon>
        <taxon>Campylobacter</taxon>
    </lineage>
</organism>
<dbReference type="Proteomes" id="UP000069632">
    <property type="component" value="Unassembled WGS sequence"/>
</dbReference>
<feature type="region of interest" description="Disordered" evidence="2">
    <location>
        <begin position="61"/>
        <end position="104"/>
    </location>
</feature>
<keyword evidence="1" id="KW-0175">Coiled coil</keyword>
<protein>
    <submittedName>
        <fullName evidence="3">Uncharacterized protein</fullName>
    </submittedName>
</protein>
<dbReference type="RefSeq" id="WP_075540530.1">
    <property type="nucleotide sequence ID" value="NZ_CP053844.1"/>
</dbReference>
<dbReference type="EMBL" id="FIZP01000014">
    <property type="protein sequence ID" value="CZE49108.1"/>
    <property type="molecule type" value="Genomic_DNA"/>
</dbReference>
<evidence type="ECO:0000256" key="1">
    <source>
        <dbReference type="SAM" id="Coils"/>
    </source>
</evidence>
<evidence type="ECO:0000313" key="4">
    <source>
        <dbReference type="Proteomes" id="UP000069632"/>
    </source>
</evidence>
<dbReference type="OrthoDB" id="5353695at2"/>
<dbReference type="AlphaFoldDB" id="A0A128EL70"/>
<sequence length="580" mass="65240">MSKPIYEEIIDEIATQILARRDLNVFKLKIKLSTFSLNTFKAYGSSVTATNNIFYQSDKRKGMLNPNIEPKQKQNESDESFQKRKAEFEGKSDEEKAKMQKEAKEKGKNAYSGYMFEPLEVGSSNIKDSLFDTGAKTYRTDEIADLKTVAGMIEDGKKPENLSPKDRKKYEHVLQNYTDELEQMKDKNSVISKLAKEYNANDETTDTIKISKDNGKTTAQHKVVKNVDSMLKKVPLKDENGKNVKDENGNIVYKKDENGNYVRKYSEVDQFKVPRDDYQKHINELDKIINDPNTPEDKKKAAQDVKEKLKKEQNFIWRSMCENPKTTAVAVQTAVATGHMVQAGLSDGAMVALSTLVNGAIYEIKDALSENGEKISALDRIKRLIKKAMASFKKDGFIRGSSYGALEVLMGIVSQVFKSFSRMVTSIWKSVRDSAKSIYNAFYDFITGKVNSFEDLLSTIIKAIFSASIVILANVYEKQLEAFFASMVGPTTAEYLSSFIVIVVGAIAVVLGTKAIEASINSFFVMFSSLKKSNMKRAKIEAMVDKYLPKLMEDNAKLEEMISTKFLNLKLSLDSSFADL</sequence>